<keyword evidence="2" id="KW-1001">Plastid inner membrane</keyword>
<organism evidence="5">
    <name type="scientific">Rhipsalis teres</name>
    <dbReference type="NCBI Taxonomy" id="169218"/>
    <lineage>
        <taxon>Eukaryota</taxon>
        <taxon>Viridiplantae</taxon>
        <taxon>Streptophyta</taxon>
        <taxon>Embryophyta</taxon>
        <taxon>Tracheophyta</taxon>
        <taxon>Spermatophyta</taxon>
        <taxon>Magnoliopsida</taxon>
        <taxon>eudicotyledons</taxon>
        <taxon>Gunneridae</taxon>
        <taxon>Pentapetalae</taxon>
        <taxon>Caryophyllales</taxon>
        <taxon>Cactineae</taxon>
        <taxon>Cactaceae</taxon>
        <taxon>Cactoideae</taxon>
        <taxon>Rhipsalideae</taxon>
        <taxon>Rhipsalis</taxon>
    </lineage>
</organism>
<dbReference type="GeneID" id="67271198"/>
<feature type="transmembrane region" description="Helical" evidence="2">
    <location>
        <begin position="94"/>
        <end position="112"/>
    </location>
</feature>
<comment type="similarity">
    <text evidence="2">Belongs to the TIC214 family.</text>
</comment>
<keyword evidence="2 5" id="KW-0150">Chloroplast</keyword>
<comment type="subcellular location">
    <subcellularLocation>
        <location evidence="1">Membrane</location>
        <topology evidence="1">Multi-pass membrane protein</topology>
    </subcellularLocation>
    <subcellularLocation>
        <location evidence="2">Plastid</location>
        <location evidence="2">Chloroplast inner membrane</location>
    </subcellularLocation>
</comment>
<dbReference type="GO" id="GO:0015031">
    <property type="term" value="P:protein transport"/>
    <property type="evidence" value="ECO:0007669"/>
    <property type="project" value="UniProtKB-KW"/>
</dbReference>
<keyword evidence="2" id="KW-0813">Transport</keyword>
<keyword evidence="2 5" id="KW-0934">Plastid</keyword>
<geneLocation type="chloroplast" evidence="5"/>
<feature type="transmembrane region" description="Helical" evidence="2">
    <location>
        <begin position="172"/>
        <end position="200"/>
    </location>
</feature>
<feature type="transmembrane region" description="Helical" evidence="2">
    <location>
        <begin position="63"/>
        <end position="82"/>
    </location>
</feature>
<dbReference type="PANTHER" id="PTHR33163">
    <property type="entry name" value="PROTEIN TIC 214-RELATED"/>
    <property type="match status" value="1"/>
</dbReference>
<proteinExistence type="inferred from homology"/>
<keyword evidence="2" id="KW-1133">Transmembrane helix</keyword>
<reference evidence="5" key="1">
    <citation type="submission" date="2020-04" db="EMBL/GenBank/DDBJ databases">
        <authorList>
            <person name="Silva G.M."/>
            <person name="Lopes A.S."/>
            <person name="Pacheco T.G."/>
            <person name="Machado K.L.G."/>
            <person name="Silva M.C."/>
            <person name="Oliveira J.D."/>
            <person name="Balsanelli E."/>
            <person name="Souza E.M."/>
            <person name="Pedrosa F.O."/>
            <person name="Rogalski M."/>
        </authorList>
    </citation>
    <scope>NUCLEOTIDE SEQUENCE</scope>
</reference>
<evidence type="ECO:0000256" key="2">
    <source>
        <dbReference type="RuleBase" id="RU364085"/>
    </source>
</evidence>
<dbReference type="Pfam" id="PF05758">
    <property type="entry name" value="Ycf1"/>
    <property type="match status" value="1"/>
</dbReference>
<evidence type="ECO:0000256" key="1">
    <source>
        <dbReference type="ARBA" id="ARBA00004141"/>
    </source>
</evidence>
<keyword evidence="2" id="KW-0472">Membrane</keyword>
<gene>
    <name evidence="5" type="primary">ycf1</name>
    <name evidence="2" type="synonym">TIC214</name>
    <name evidence="5" type="ORF">RhptGp067</name>
</gene>
<accession>A0A894JMN3</accession>
<protein>
    <recommendedName>
        <fullName evidence="2">Protein TIC 214</fullName>
    </recommendedName>
    <alternativeName>
        <fullName evidence="2">Translocon at the inner envelope membrane of chloroplasts 214</fullName>
    </alternativeName>
</protein>
<dbReference type="RefSeq" id="YP_010166158.1">
    <property type="nucleotide sequence ID" value="NC_057526.1"/>
</dbReference>
<comment type="subunit">
    <text evidence="2">Part of the Tic complex.</text>
</comment>
<comment type="function">
    <text evidence="2">Involved in protein precursor import into chloroplasts. May be part of an intermediate translocation complex acting as a protein-conducting channel at the inner envelope.</text>
</comment>
<evidence type="ECO:0000256" key="4">
    <source>
        <dbReference type="SAM" id="MobiDB-lite"/>
    </source>
</evidence>
<feature type="coiled-coil region" evidence="3">
    <location>
        <begin position="1160"/>
        <end position="1187"/>
    </location>
</feature>
<keyword evidence="2" id="KW-0812">Transmembrane</keyword>
<keyword evidence="3" id="KW-0175">Coiled coil</keyword>
<feature type="transmembrane region" description="Helical" evidence="2">
    <location>
        <begin position="133"/>
        <end position="152"/>
    </location>
</feature>
<feature type="transmembrane region" description="Helical" evidence="2">
    <location>
        <begin position="235"/>
        <end position="255"/>
    </location>
</feature>
<sequence>MLLKAFPLGSIVSLSVSIINSVVVVGLYYGFLTTLSIGPSYLLLFYGQIKVIEEGGKEIDKEVAAATGLITGQLVMFISIYYTPLHQALGRPHTITFLVLSYHLLLFYWYNYENFSGKRKDKPIRKYLMHNPSIQSIYLISLIYQLLNHFFFPSSMLARLVNIYMFRYNNKMLFVTSSFVGWLIGHILFMKLVRFVLVWIRKNYIVRANRYILSNEYLFHLFGFYRDFIFDFRKYMNRFSAILVFFICLCTFGRMPSPFLAYKINPEIQEENRKKTSEEKEKKEEKEEKEEKDPSASLYISKLHRLLERSKTLKIGNKDISKLDILQDSKDIPTSFSGNKDISKLDILQDSKDIPTSFSGNKDISKLDRVFEPSVLFYKPLLVSILFDYNRWNRPMRYIKNRRFEQAVRNEMSQFYFYTCQNDGKERISFSYPPSLAIFREKIERNISFSTKEKFFYDELSNDWIYTNEQKKKNLSNEFSNRIAVLDKKGLKKINVLENDKIRLCNENKEYLPRIYDPFLNGSYRGLIKKLLLSSMRIIMETATATTRKRPSMIIIKEGERKLPKQKNRRLVLFLRKQNQIEDRIWWINKIMSLLVSDYNYHESEQKIDRIDTKSPSAEFQHFMSFIKDSLAQPHPRLLIGKLPIGFKEMRKRVPRWPYKLLDELEVLQKKEESTKAGIQLVDDIREIPARRLILFRHKEESEEKDEKQKLSPQLILKRYIPGPQLRDLIKGSVRAQKRKTSTWSVWQPYEHSNFFLSRTDFLTNKLVHFRYVIKGIFLKYMRKISEFELSAYYPSFADLLKNIKDSRKQEGGKDAGRNLTMDQIDAKVRVAELRWGTLICGHIIRCFLLVIQSHIRKNVILPLLIIAKNIVRLLLLQSPEFSEDFKESEKEVHYICTYNGVVFSENEFPENWHEEGIQIKVVYPFRLKPWRRSRPKRSARDIKNYFYLTTWGRATDIPYGAPEVPQFFSFFKPIKKKLYKKIEKFRKNEFIIFIENLVFNLFINIYNRLKKGLSKNLSNVNPNLEFELSDKSSQIIKENASIINNQMIPESSMEAQFMNLTKKDSLTQKRMKDLANRRSLIRNQMDQISKIVNISPNKTHYGVKRLESLQNIVQILKRRTARLIGKSEYFFEFFMEKIYVDLFLYILNISRIYTQKFFLESTKKILDKSRKNNERNQERVDRTNKNPIQFILTIQKSHFLFSRLLSSKINKNSRSHSDLSFLSQAYVLYKLSQAQLINLSKLRSVFQYYGTSLFLKNEIKDYFGAQGIIHSELRTKKLPNSGMNQWKNWLKSNYQYSLSKRKWSELVPKKWRNKINEDCRGENKIKKKWNSDEKEQLINSNYQNAKAHLLLLPNERENLKKNHKYECLSYKFLFHEDKKDSYSYRIPFQGNKNKEFSYTNNYNIHKGNLIDMWRSSPLTNYLNIMDIEKNTDRKYFDWKIIHFGLNKKGRIGAWIHISTSSNKNTNIEPEPKNCQIVDEFDIHEEGKLFCEKEKARIEKEKKAFFEHKKDIHCKKIEQINLSHQKKNLSHQKKNLFDWMGMNEEILSRPISIESWFFPEFVLLYNAYKMQPWTIPINFLLANYEQYSENRMKKVTHTDFIIRVLVIKKLETYMQMTTRQKIPRISKNQDFIYMEPKLVHLQMEWDNWVENDDVLSTIDLGVLLLKLQEEKGQKRFVLSFLKSGDLYLDIGIKSGLIPLSNLLEKGVLIIEPIRLSIHKNDGRFIMYQIMGLSSVYRRKKQQSPYSKKRSRDKNNYDLLILENILSSRRRRELRILICLNSRNNKGVDKNPVHCNGNRVNKGSQFFDKSKDLDRDKKKLIKFFLWPNYRLEDLACMNRYWFDTNNGSRFSILRIRMYPRLKR</sequence>
<dbReference type="EMBL" id="MT387452">
    <property type="protein sequence ID" value="QRV60131.1"/>
    <property type="molecule type" value="Genomic_DNA"/>
</dbReference>
<evidence type="ECO:0000256" key="3">
    <source>
        <dbReference type="SAM" id="Coils"/>
    </source>
</evidence>
<feature type="region of interest" description="Disordered" evidence="4">
    <location>
        <begin position="271"/>
        <end position="293"/>
    </location>
</feature>
<dbReference type="GO" id="GO:0009706">
    <property type="term" value="C:chloroplast inner membrane"/>
    <property type="evidence" value="ECO:0007669"/>
    <property type="project" value="UniProtKB-SubCell"/>
</dbReference>
<reference evidence="5" key="2">
    <citation type="journal article" date="2021" name="Rev. Bras. Bot.">
        <title>Genetic and evolutionary analyses of plastomes of the subfamily Cactoideae (Cactaceae) indicate relaxed protein biosynthesis and tRNA import from cytosol.</title>
        <authorList>
            <person name="Morais da Silva G."/>
            <person name="de Santana Lopes A."/>
            <person name="Gomes Pacheco T."/>
            <person name="Lima de Godoy Machado K."/>
            <person name="Silva M.C."/>
            <person name="de Oliveira J.D."/>
            <person name="de Baura V.A."/>
            <person name="Balsanelli E."/>
            <person name="Maltempi de Souza E."/>
            <person name="de Oliveira Pedrosa F."/>
            <person name="Rogalski M."/>
        </authorList>
    </citation>
    <scope>NUCLEOTIDE SEQUENCE</scope>
</reference>
<dbReference type="PANTHER" id="PTHR33163:SF40">
    <property type="entry name" value="PROTEIN TIC 214"/>
    <property type="match status" value="1"/>
</dbReference>
<name>A0A894JMN3_9CARY</name>
<evidence type="ECO:0000313" key="5">
    <source>
        <dbReference type="EMBL" id="QRV60131.1"/>
    </source>
</evidence>
<keyword evidence="2" id="KW-0653">Protein transport</keyword>
<dbReference type="InterPro" id="IPR008896">
    <property type="entry name" value="TIC214"/>
</dbReference>